<accession>A0A395JSE8</accession>
<dbReference type="NCBIfam" id="TIGR01575">
    <property type="entry name" value="rimI"/>
    <property type="match status" value="1"/>
</dbReference>
<dbReference type="EMBL" id="QNRT01000002">
    <property type="protein sequence ID" value="RBP51630.1"/>
    <property type="molecule type" value="Genomic_DNA"/>
</dbReference>
<dbReference type="Pfam" id="PF00583">
    <property type="entry name" value="Acetyltransf_1"/>
    <property type="match status" value="1"/>
</dbReference>
<organism evidence="2 3">
    <name type="scientific">Arenicella xantha</name>
    <dbReference type="NCBI Taxonomy" id="644221"/>
    <lineage>
        <taxon>Bacteria</taxon>
        <taxon>Pseudomonadati</taxon>
        <taxon>Pseudomonadota</taxon>
        <taxon>Gammaproteobacteria</taxon>
        <taxon>Arenicellales</taxon>
        <taxon>Arenicellaceae</taxon>
        <taxon>Arenicella</taxon>
    </lineage>
</organism>
<protein>
    <submittedName>
        <fullName evidence="2">[SSU ribosomal protein S18P]-alanine acetyltransferase</fullName>
    </submittedName>
</protein>
<dbReference type="InterPro" id="IPR050276">
    <property type="entry name" value="MshD_Acetyltransferase"/>
</dbReference>
<keyword evidence="3" id="KW-1185">Reference proteome</keyword>
<dbReference type="AlphaFoldDB" id="A0A395JSE8"/>
<dbReference type="Proteomes" id="UP000253083">
    <property type="component" value="Unassembled WGS sequence"/>
</dbReference>
<gene>
    <name evidence="2" type="ORF">DFR28_1021062</name>
</gene>
<dbReference type="FunCoup" id="A0A395JSE8">
    <property type="interactions" value="250"/>
</dbReference>
<dbReference type="PANTHER" id="PTHR43617">
    <property type="entry name" value="L-AMINO ACID N-ACETYLTRANSFERASE"/>
    <property type="match status" value="1"/>
</dbReference>
<keyword evidence="2" id="KW-0808">Transferase</keyword>
<comment type="caution">
    <text evidence="2">The sequence shown here is derived from an EMBL/GenBank/DDBJ whole genome shotgun (WGS) entry which is preliminary data.</text>
</comment>
<evidence type="ECO:0000313" key="3">
    <source>
        <dbReference type="Proteomes" id="UP000253083"/>
    </source>
</evidence>
<sequence>MSSRSEVTVRAMRTEDLTAVLLIEQNAQISPWSRLSFEASLSNGDWCRVLCVDNRVVGYHVCSTVLDELHLLNVVVAPSMQGKGFGHRLMHDIAELAATNGLVKIFLEVRVSNVVAQTMYQQWQFKQIGIRKQYYAASNADAPTREDALVFMRLLGDQ</sequence>
<dbReference type="CDD" id="cd04301">
    <property type="entry name" value="NAT_SF"/>
    <property type="match status" value="1"/>
</dbReference>
<dbReference type="GO" id="GO:0005840">
    <property type="term" value="C:ribosome"/>
    <property type="evidence" value="ECO:0007669"/>
    <property type="project" value="UniProtKB-KW"/>
</dbReference>
<dbReference type="InParanoid" id="A0A395JSE8"/>
<name>A0A395JSE8_9GAMM</name>
<feature type="domain" description="N-acetyltransferase" evidence="1">
    <location>
        <begin position="7"/>
        <end position="157"/>
    </location>
</feature>
<dbReference type="PROSITE" id="PS51186">
    <property type="entry name" value="GNAT"/>
    <property type="match status" value="1"/>
</dbReference>
<evidence type="ECO:0000313" key="2">
    <source>
        <dbReference type="EMBL" id="RBP51630.1"/>
    </source>
</evidence>
<keyword evidence="2" id="KW-0687">Ribonucleoprotein</keyword>
<dbReference type="SUPFAM" id="SSF55729">
    <property type="entry name" value="Acyl-CoA N-acyltransferases (Nat)"/>
    <property type="match status" value="1"/>
</dbReference>
<dbReference type="PANTHER" id="PTHR43617:SF35">
    <property type="entry name" value="[RIBOSOMAL PROTEIN BS18]-ALANINE N-ACETYLTRANSFERASE"/>
    <property type="match status" value="1"/>
</dbReference>
<reference evidence="2 3" key="1">
    <citation type="submission" date="2018-06" db="EMBL/GenBank/DDBJ databases">
        <title>Genomic Encyclopedia of Type Strains, Phase IV (KMG-IV): sequencing the most valuable type-strain genomes for metagenomic binning, comparative biology and taxonomic classification.</title>
        <authorList>
            <person name="Goeker M."/>
        </authorList>
    </citation>
    <scope>NUCLEOTIDE SEQUENCE [LARGE SCALE GENOMIC DNA]</scope>
    <source>
        <strain evidence="2 3">DSM 24032</strain>
    </source>
</reference>
<dbReference type="OrthoDB" id="9796919at2"/>
<evidence type="ECO:0000259" key="1">
    <source>
        <dbReference type="PROSITE" id="PS51186"/>
    </source>
</evidence>
<dbReference type="GO" id="GO:0008999">
    <property type="term" value="F:protein-N-terminal-alanine acetyltransferase activity"/>
    <property type="evidence" value="ECO:0007669"/>
    <property type="project" value="TreeGrafter"/>
</dbReference>
<keyword evidence="2" id="KW-0689">Ribosomal protein</keyword>
<proteinExistence type="predicted"/>
<dbReference type="Gene3D" id="3.40.630.30">
    <property type="match status" value="1"/>
</dbReference>
<dbReference type="InterPro" id="IPR016181">
    <property type="entry name" value="Acyl_CoA_acyltransferase"/>
</dbReference>
<dbReference type="InterPro" id="IPR000182">
    <property type="entry name" value="GNAT_dom"/>
</dbReference>
<dbReference type="InterPro" id="IPR006464">
    <property type="entry name" value="AcTrfase_RimI/Ard1"/>
</dbReference>